<dbReference type="AlphaFoldDB" id="A0A0U1KSM1"/>
<keyword evidence="2" id="KW-1185">Reference proteome</keyword>
<dbReference type="RefSeq" id="WP_021169150.1">
    <property type="nucleotide sequence ID" value="NZ_CTRP01000003.1"/>
</dbReference>
<dbReference type="Proteomes" id="UP000049855">
    <property type="component" value="Unassembled WGS sequence"/>
</dbReference>
<protein>
    <submittedName>
        <fullName evidence="1">Uncharacterized protein</fullName>
    </submittedName>
</protein>
<accession>A0A0U1KSM1</accession>
<gene>
    <name evidence="1" type="ORF">SpAn4DRAFT_1381</name>
</gene>
<proteinExistence type="predicted"/>
<dbReference type="EMBL" id="CTRP01000003">
    <property type="protein sequence ID" value="CQR70412.1"/>
    <property type="molecule type" value="Genomic_DNA"/>
</dbReference>
<name>A0A0U1KSM1_9FIRM</name>
<evidence type="ECO:0000313" key="2">
    <source>
        <dbReference type="Proteomes" id="UP000049855"/>
    </source>
</evidence>
<evidence type="ECO:0000313" key="1">
    <source>
        <dbReference type="EMBL" id="CQR70412.1"/>
    </source>
</evidence>
<sequence>MKHNVMDILDIVGQLADLKAVDSKNTLAIAVLIDLLIDKGLFSRQEFAQKAQELESASLAEIIMKRRSELRTPRYHQKQHYQK</sequence>
<reference evidence="2" key="1">
    <citation type="submission" date="2015-03" db="EMBL/GenBank/DDBJ databases">
        <authorList>
            <person name="Nijsse Bart"/>
        </authorList>
    </citation>
    <scope>NUCLEOTIDE SEQUENCE [LARGE SCALE GENOMIC DNA]</scope>
</reference>
<organism evidence="1 2">
    <name type="scientific">Sporomusa ovata</name>
    <dbReference type="NCBI Taxonomy" id="2378"/>
    <lineage>
        <taxon>Bacteria</taxon>
        <taxon>Bacillati</taxon>
        <taxon>Bacillota</taxon>
        <taxon>Negativicutes</taxon>
        <taxon>Selenomonadales</taxon>
        <taxon>Sporomusaceae</taxon>
        <taxon>Sporomusa</taxon>
    </lineage>
</organism>